<proteinExistence type="predicted"/>
<evidence type="ECO:0000313" key="4">
    <source>
        <dbReference type="Proteomes" id="UP000298663"/>
    </source>
</evidence>
<dbReference type="PANTHER" id="PTHR22803">
    <property type="entry name" value="MANNOSE, PHOSPHOLIPASE, LECTIN RECEPTOR RELATED"/>
    <property type="match status" value="1"/>
</dbReference>
<organism evidence="3 4">
    <name type="scientific">Steinernema carpocapsae</name>
    <name type="common">Entomopathogenic nematode</name>
    <dbReference type="NCBI Taxonomy" id="34508"/>
    <lineage>
        <taxon>Eukaryota</taxon>
        <taxon>Metazoa</taxon>
        <taxon>Ecdysozoa</taxon>
        <taxon>Nematoda</taxon>
        <taxon>Chromadorea</taxon>
        <taxon>Rhabditida</taxon>
        <taxon>Tylenchina</taxon>
        <taxon>Panagrolaimomorpha</taxon>
        <taxon>Strongyloidoidea</taxon>
        <taxon>Steinernematidae</taxon>
        <taxon>Steinernema</taxon>
    </lineage>
</organism>
<dbReference type="AlphaFoldDB" id="A0A4V5ZZJ8"/>
<protein>
    <recommendedName>
        <fullName evidence="2">C-type lectin domain-containing protein</fullName>
    </recommendedName>
</protein>
<feature type="signal peptide" evidence="1">
    <location>
        <begin position="1"/>
        <end position="17"/>
    </location>
</feature>
<dbReference type="CDD" id="cd00037">
    <property type="entry name" value="CLECT"/>
    <property type="match status" value="2"/>
</dbReference>
<feature type="domain" description="C-type lectin" evidence="2">
    <location>
        <begin position="298"/>
        <end position="399"/>
    </location>
</feature>
<dbReference type="InterPro" id="IPR001304">
    <property type="entry name" value="C-type_lectin-like"/>
</dbReference>
<sequence length="422" mass="47190">MIRSVLLSAALVALGFSIECRLGHFSSSDGSKCFDVVKVSASFVDAAKTCAHFGGKLAAIGALDQKLVKEHLFNEVDLINNFWISGVEQKCDVLNAKFDKTFEVDCGTKNFYVCENSGERVELRSATRTPSSPSCPKGWEQFEDSCFLVNINSQNQEDAKEFCKENGADLVSIHSTEENDFVSLLYVTKGGEGNFWLGAERSNPQDAYAWSDGSAFTYQNWGQGQPDKYNLCSMWDIYTKTWYSPYCSYSGGAVCKKLRVPKPTVFCPEECRVQTTCPTAGTTKAPLPEKCLLGWRQYGNGCYLVNAKEMKWMAAENFCVSKDAHLASIHSLSENRFIGDLLTEKGIWHFTWIGGIRNSTSEGFRWTDGSNWDYTKWLNTKQKGHVGPIEYFPAGRTWSIPILDLKESISPSVCKQNLRAKN</sequence>
<dbReference type="SUPFAM" id="SSF56436">
    <property type="entry name" value="C-type lectin-like"/>
    <property type="match status" value="3"/>
</dbReference>
<comment type="caution">
    <text evidence="3">The sequence shown here is derived from an EMBL/GenBank/DDBJ whole genome shotgun (WGS) entry which is preliminary data.</text>
</comment>
<dbReference type="PROSITE" id="PS50041">
    <property type="entry name" value="C_TYPE_LECTIN_2"/>
    <property type="match status" value="2"/>
</dbReference>
<keyword evidence="1" id="KW-0732">Signal</keyword>
<name>A0A4V5ZZJ8_STECR</name>
<accession>A0A4V5ZZJ8</accession>
<feature type="domain" description="C-type lectin" evidence="2">
    <location>
        <begin position="142"/>
        <end position="256"/>
    </location>
</feature>
<dbReference type="OrthoDB" id="5778222at2759"/>
<dbReference type="InterPro" id="IPR016186">
    <property type="entry name" value="C-type_lectin-like/link_sf"/>
</dbReference>
<dbReference type="InterPro" id="IPR016187">
    <property type="entry name" value="CTDL_fold"/>
</dbReference>
<feature type="chain" id="PRO_5020521293" description="C-type lectin domain-containing protein" evidence="1">
    <location>
        <begin position="18"/>
        <end position="422"/>
    </location>
</feature>
<evidence type="ECO:0000256" key="1">
    <source>
        <dbReference type="SAM" id="SignalP"/>
    </source>
</evidence>
<dbReference type="Gene3D" id="3.10.100.10">
    <property type="entry name" value="Mannose-Binding Protein A, subunit A"/>
    <property type="match status" value="3"/>
</dbReference>
<dbReference type="Pfam" id="PF00059">
    <property type="entry name" value="Lectin_C"/>
    <property type="match status" value="2"/>
</dbReference>
<evidence type="ECO:0000259" key="2">
    <source>
        <dbReference type="PROSITE" id="PS50041"/>
    </source>
</evidence>
<dbReference type="Proteomes" id="UP000298663">
    <property type="component" value="Unassembled WGS sequence"/>
</dbReference>
<dbReference type="InterPro" id="IPR050111">
    <property type="entry name" value="C-type_lectin/snaclec_domain"/>
</dbReference>
<dbReference type="STRING" id="34508.A0A4V5ZZJ8"/>
<reference evidence="3 4" key="1">
    <citation type="journal article" date="2015" name="Genome Biol.">
        <title>Comparative genomics of Steinernema reveals deeply conserved gene regulatory networks.</title>
        <authorList>
            <person name="Dillman A.R."/>
            <person name="Macchietto M."/>
            <person name="Porter C.F."/>
            <person name="Rogers A."/>
            <person name="Williams B."/>
            <person name="Antoshechkin I."/>
            <person name="Lee M.M."/>
            <person name="Goodwin Z."/>
            <person name="Lu X."/>
            <person name="Lewis E.E."/>
            <person name="Goodrich-Blair H."/>
            <person name="Stock S.P."/>
            <person name="Adams B.J."/>
            <person name="Sternberg P.W."/>
            <person name="Mortazavi A."/>
        </authorList>
    </citation>
    <scope>NUCLEOTIDE SEQUENCE [LARGE SCALE GENOMIC DNA]</scope>
    <source>
        <strain evidence="3 4">ALL</strain>
    </source>
</reference>
<evidence type="ECO:0000313" key="3">
    <source>
        <dbReference type="EMBL" id="TKR67855.1"/>
    </source>
</evidence>
<reference evidence="3 4" key="2">
    <citation type="journal article" date="2019" name="G3 (Bethesda)">
        <title>Hybrid Assembly of the Genome of the Entomopathogenic Nematode Steinernema carpocapsae Identifies the X-Chromosome.</title>
        <authorList>
            <person name="Serra L."/>
            <person name="Macchietto M."/>
            <person name="Macias-Munoz A."/>
            <person name="McGill C.J."/>
            <person name="Rodriguez I.M."/>
            <person name="Rodriguez B."/>
            <person name="Murad R."/>
            <person name="Mortazavi A."/>
        </authorList>
    </citation>
    <scope>NUCLEOTIDE SEQUENCE [LARGE SCALE GENOMIC DNA]</scope>
    <source>
        <strain evidence="3 4">ALL</strain>
    </source>
</reference>
<dbReference type="EMBL" id="AZBU02000008">
    <property type="protein sequence ID" value="TKR67855.1"/>
    <property type="molecule type" value="Genomic_DNA"/>
</dbReference>
<gene>
    <name evidence="3" type="ORF">L596_023939</name>
</gene>
<dbReference type="SMART" id="SM00034">
    <property type="entry name" value="CLECT"/>
    <property type="match status" value="3"/>
</dbReference>
<keyword evidence="4" id="KW-1185">Reference proteome</keyword>